<protein>
    <submittedName>
        <fullName evidence="1">Uncharacterized protein</fullName>
    </submittedName>
</protein>
<dbReference type="RefSeq" id="WP_040262979.1">
    <property type="nucleotide sequence ID" value="NZ_CP050855.1"/>
</dbReference>
<dbReference type="AlphaFoldDB" id="A0A068YVH5"/>
<sequence>MCEKVKVVITADSKVYFRKEVEMDKADLDEYENLVNSEQSSKAIENRLTDIAYKYGFSGGGSDILNHCEIKEITFELTRD</sequence>
<accession>A0A068YVH5</accession>
<proteinExistence type="predicted"/>
<evidence type="ECO:0000313" key="1">
    <source>
        <dbReference type="EMBL" id="QLH62276.1"/>
    </source>
</evidence>
<dbReference type="EMBL" id="CP050855">
    <property type="protein sequence ID" value="QLH62276.1"/>
    <property type="molecule type" value="Genomic_DNA"/>
</dbReference>
<name>A0A068YVH5_9GAMM</name>
<dbReference type="GeneID" id="93735687"/>
<reference evidence="1 2" key="1">
    <citation type="journal article" date="2014" name="Genome Announc.">
        <title>Whole-Genome Sequence of Serratia symbiotica Strain CWBI-2.3T, a Free-Living Symbiont of the Black Bean Aphid Aphis fabae.</title>
        <authorList>
            <person name="Foray V."/>
            <person name="Grigorescu A.S."/>
            <person name="Sabri A."/>
            <person name="Haubruge E."/>
            <person name="Lognay G."/>
            <person name="Francis F."/>
            <person name="Fauconnier M.L."/>
            <person name="Hance T."/>
            <person name="Thonart P."/>
        </authorList>
    </citation>
    <scope>NUCLEOTIDE SEQUENCE [LARGE SCALE GENOMIC DNA]</scope>
    <source>
        <strain evidence="1">CWBI-2.3</strain>
    </source>
</reference>
<evidence type="ECO:0000313" key="2">
    <source>
        <dbReference type="Proteomes" id="UP000042738"/>
    </source>
</evidence>
<gene>
    <name evidence="1" type="ORF">SYMBAF_04030</name>
</gene>
<organism evidence="1 2">
    <name type="scientific">Serratia symbiotica</name>
    <dbReference type="NCBI Taxonomy" id="138074"/>
    <lineage>
        <taxon>Bacteria</taxon>
        <taxon>Pseudomonadati</taxon>
        <taxon>Pseudomonadota</taxon>
        <taxon>Gammaproteobacteria</taxon>
        <taxon>Enterobacterales</taxon>
        <taxon>Yersiniaceae</taxon>
        <taxon>Serratia</taxon>
    </lineage>
</organism>
<dbReference type="Proteomes" id="UP000042738">
    <property type="component" value="Chromosome"/>
</dbReference>
<dbReference type="STRING" id="138074.SYMBAF_100035"/>